<feature type="domain" description="ABC transporter" evidence="4">
    <location>
        <begin position="5"/>
        <end position="240"/>
    </location>
</feature>
<dbReference type="CDD" id="cd03219">
    <property type="entry name" value="ABC_Mj1267_LivG_branched"/>
    <property type="match status" value="1"/>
</dbReference>
<evidence type="ECO:0000313" key="5">
    <source>
        <dbReference type="EMBL" id="CAB4571889.1"/>
    </source>
</evidence>
<dbReference type="Pfam" id="PF00005">
    <property type="entry name" value="ABC_tran"/>
    <property type="match status" value="1"/>
</dbReference>
<dbReference type="InterPro" id="IPR032823">
    <property type="entry name" value="BCA_ABC_TP_C"/>
</dbReference>
<dbReference type="EMBL" id="CAEZVV010000018">
    <property type="protein sequence ID" value="CAB4639567.1"/>
    <property type="molecule type" value="Genomic_DNA"/>
</dbReference>
<keyword evidence="1" id="KW-0813">Transport</keyword>
<dbReference type="GO" id="GO:0005886">
    <property type="term" value="C:plasma membrane"/>
    <property type="evidence" value="ECO:0007669"/>
    <property type="project" value="TreeGrafter"/>
</dbReference>
<dbReference type="InterPro" id="IPR051120">
    <property type="entry name" value="ABC_AA/LPS_Transport"/>
</dbReference>
<dbReference type="EMBL" id="CAEZXE010000002">
    <property type="protein sequence ID" value="CAB4665627.1"/>
    <property type="molecule type" value="Genomic_DNA"/>
</dbReference>
<evidence type="ECO:0000256" key="1">
    <source>
        <dbReference type="ARBA" id="ARBA00022448"/>
    </source>
</evidence>
<dbReference type="Pfam" id="PF12399">
    <property type="entry name" value="BCA_ABC_TP_C"/>
    <property type="match status" value="1"/>
</dbReference>
<dbReference type="InterPro" id="IPR003439">
    <property type="entry name" value="ABC_transporter-like_ATP-bd"/>
</dbReference>
<evidence type="ECO:0000313" key="7">
    <source>
        <dbReference type="EMBL" id="CAB4665627.1"/>
    </source>
</evidence>
<evidence type="ECO:0000313" key="6">
    <source>
        <dbReference type="EMBL" id="CAB4639567.1"/>
    </source>
</evidence>
<dbReference type="GO" id="GO:0016887">
    <property type="term" value="F:ATP hydrolysis activity"/>
    <property type="evidence" value="ECO:0007669"/>
    <property type="project" value="InterPro"/>
</dbReference>
<sequence length="247" mass="26529">MSAILSTQDIVVRFGVLQAVSQASIEVVEGRVTGLIGPNGAGKTTLFNVITGLQEPTAGKVFFDGKDITNKNPFKRARMGIARTFQKLEVFGSLSARENILVAAEQRKTWDRSGFDPNQVCDEILEKVGLSDVSEFMVGTLPTGTARLVELARALASNPKVLLLDEPSSGLNEEETEEMASLLRKLVEEGLGVLLVEHDMSFVMGTCQFIHVLDFGTIIATGTPAEVQANAQVQAAYLGTETVVEAS</sequence>
<evidence type="ECO:0000256" key="3">
    <source>
        <dbReference type="ARBA" id="ARBA00022840"/>
    </source>
</evidence>
<name>A0A6J6E9I6_9ZZZZ</name>
<dbReference type="EMBL" id="CAEZTR010000023">
    <property type="protein sequence ID" value="CAB4571889.1"/>
    <property type="molecule type" value="Genomic_DNA"/>
</dbReference>
<dbReference type="SUPFAM" id="SSF52540">
    <property type="entry name" value="P-loop containing nucleoside triphosphate hydrolases"/>
    <property type="match status" value="1"/>
</dbReference>
<evidence type="ECO:0000259" key="4">
    <source>
        <dbReference type="PROSITE" id="PS50893"/>
    </source>
</evidence>
<keyword evidence="2" id="KW-0547">Nucleotide-binding</keyword>
<dbReference type="Gene3D" id="3.40.50.300">
    <property type="entry name" value="P-loop containing nucleotide triphosphate hydrolases"/>
    <property type="match status" value="1"/>
</dbReference>
<organism evidence="5">
    <name type="scientific">freshwater metagenome</name>
    <dbReference type="NCBI Taxonomy" id="449393"/>
    <lineage>
        <taxon>unclassified sequences</taxon>
        <taxon>metagenomes</taxon>
        <taxon>ecological metagenomes</taxon>
    </lineage>
</organism>
<dbReference type="SMART" id="SM00382">
    <property type="entry name" value="AAA"/>
    <property type="match status" value="1"/>
</dbReference>
<proteinExistence type="predicted"/>
<dbReference type="PROSITE" id="PS50893">
    <property type="entry name" value="ABC_TRANSPORTER_2"/>
    <property type="match status" value="1"/>
</dbReference>
<dbReference type="AlphaFoldDB" id="A0A6J6E9I6"/>
<accession>A0A6J6E9I6</accession>
<protein>
    <submittedName>
        <fullName evidence="5">Unannotated protein</fullName>
    </submittedName>
</protein>
<dbReference type="GO" id="GO:0005524">
    <property type="term" value="F:ATP binding"/>
    <property type="evidence" value="ECO:0007669"/>
    <property type="project" value="UniProtKB-KW"/>
</dbReference>
<dbReference type="InterPro" id="IPR027417">
    <property type="entry name" value="P-loop_NTPase"/>
</dbReference>
<dbReference type="FunFam" id="3.40.50.300:FF:000421">
    <property type="entry name" value="Branched-chain amino acid ABC transporter ATP-binding protein"/>
    <property type="match status" value="1"/>
</dbReference>
<gene>
    <name evidence="5" type="ORF">UFOPK1711_00562</name>
    <name evidence="6" type="ORF">UFOPK2143_00512</name>
    <name evidence="7" type="ORF">UFOPK2350_00034</name>
</gene>
<dbReference type="PANTHER" id="PTHR45772">
    <property type="entry name" value="CONSERVED COMPONENT OF ABC TRANSPORTER FOR NATURAL AMINO ACIDS-RELATED"/>
    <property type="match status" value="1"/>
</dbReference>
<dbReference type="InterPro" id="IPR003593">
    <property type="entry name" value="AAA+_ATPase"/>
</dbReference>
<keyword evidence="3" id="KW-0067">ATP-binding</keyword>
<reference evidence="5" key="1">
    <citation type="submission" date="2020-05" db="EMBL/GenBank/DDBJ databases">
        <authorList>
            <person name="Chiriac C."/>
            <person name="Salcher M."/>
            <person name="Ghai R."/>
            <person name="Kavagutti S V."/>
        </authorList>
    </citation>
    <scope>NUCLEOTIDE SEQUENCE</scope>
</reference>
<evidence type="ECO:0000256" key="2">
    <source>
        <dbReference type="ARBA" id="ARBA00022741"/>
    </source>
</evidence>